<organism evidence="2 3">
    <name type="scientific">Streptomyces amakusaensis</name>
    <dbReference type="NCBI Taxonomy" id="67271"/>
    <lineage>
        <taxon>Bacteria</taxon>
        <taxon>Bacillati</taxon>
        <taxon>Actinomycetota</taxon>
        <taxon>Actinomycetes</taxon>
        <taxon>Kitasatosporales</taxon>
        <taxon>Streptomycetaceae</taxon>
        <taxon>Streptomyces</taxon>
    </lineage>
</organism>
<proteinExistence type="predicted"/>
<gene>
    <name evidence="2" type="ORF">ACFPRH_13435</name>
</gene>
<evidence type="ECO:0000256" key="1">
    <source>
        <dbReference type="SAM" id="MobiDB-lite"/>
    </source>
</evidence>
<reference evidence="3" key="1">
    <citation type="journal article" date="2019" name="Int. J. Syst. Evol. Microbiol.">
        <title>The Global Catalogue of Microorganisms (GCM) 10K type strain sequencing project: providing services to taxonomists for standard genome sequencing and annotation.</title>
        <authorList>
            <consortium name="The Broad Institute Genomics Platform"/>
            <consortium name="The Broad Institute Genome Sequencing Center for Infectious Disease"/>
            <person name="Wu L."/>
            <person name="Ma J."/>
        </authorList>
    </citation>
    <scope>NUCLEOTIDE SEQUENCE [LARGE SCALE GENOMIC DNA]</scope>
    <source>
        <strain evidence="3">PCU 266</strain>
    </source>
</reference>
<evidence type="ECO:0000313" key="2">
    <source>
        <dbReference type="EMBL" id="MFC5152740.1"/>
    </source>
</evidence>
<dbReference type="Proteomes" id="UP001596160">
    <property type="component" value="Unassembled WGS sequence"/>
</dbReference>
<evidence type="ECO:0000313" key="3">
    <source>
        <dbReference type="Proteomes" id="UP001596160"/>
    </source>
</evidence>
<comment type="caution">
    <text evidence="2">The sequence shown here is derived from an EMBL/GenBank/DDBJ whole genome shotgun (WGS) entry which is preliminary data.</text>
</comment>
<protein>
    <submittedName>
        <fullName evidence="2">Uncharacterized protein</fullName>
    </submittedName>
</protein>
<keyword evidence="3" id="KW-1185">Reference proteome</keyword>
<name>A0ABW0AG79_9ACTN</name>
<dbReference type="RefSeq" id="WP_344479111.1">
    <property type="nucleotide sequence ID" value="NZ_BAAASB010000011.1"/>
</dbReference>
<dbReference type="EMBL" id="JBHSKP010000007">
    <property type="protein sequence ID" value="MFC5152740.1"/>
    <property type="molecule type" value="Genomic_DNA"/>
</dbReference>
<feature type="region of interest" description="Disordered" evidence="1">
    <location>
        <begin position="66"/>
        <end position="90"/>
    </location>
</feature>
<accession>A0ABW0AG79</accession>
<sequence length="90" mass="9648">MSGTNVPPNKQTAPDLKAAHGGRLTVGDIAYDTERRTLGVLMAEYGTLYFPRPLTGGREWDVAKEKVHPATTTDQPSPAAAETNANSLRP</sequence>